<dbReference type="InterPro" id="IPR013229">
    <property type="entry name" value="PEGA"/>
</dbReference>
<dbReference type="Proteomes" id="UP000034502">
    <property type="component" value="Unassembled WGS sequence"/>
</dbReference>
<dbReference type="Gene3D" id="2.30.30.40">
    <property type="entry name" value="SH3 Domains"/>
    <property type="match status" value="1"/>
</dbReference>
<name>A0A0G1S0V1_9BACT</name>
<accession>A0A0G1S0V1</accession>
<dbReference type="STRING" id="1618364.UX86_C0038G0007"/>
<sequence>MSPKRIIALTLIFAGLGVISALAFVRYTRAKEPTAGLKVETAPASTVFVDNEQIGLSPLEKFFRPGEVTVKLIPESTSSAMSTYQTKVRLTDKVYTVIRRDFGPTDGQSAGDIISLQNQSEKSAGLNVISSVPESASVVLDGQPQGFTPLSVPSVGPGDHQIVVSAPGYLPRTISARAESGYRLTVNVKLAQNLAAQVSPSPSLIATTSATPSSLARPSLTASGTPKPTPRISPSPTGKSGTPTPAPSIAKPYVKISSTPVGFLRVRSGPSTGNAEIGRVSPGDTYPLLGSQPGWYQIKGTFGSADSGWISAQYAQKIE</sequence>
<feature type="compositionally biased region" description="Low complexity" evidence="1">
    <location>
        <begin position="234"/>
        <end position="243"/>
    </location>
</feature>
<evidence type="ECO:0000259" key="2">
    <source>
        <dbReference type="PROSITE" id="PS51781"/>
    </source>
</evidence>
<evidence type="ECO:0000313" key="4">
    <source>
        <dbReference type="Proteomes" id="UP000034502"/>
    </source>
</evidence>
<dbReference type="EMBL" id="LCNU01000038">
    <property type="protein sequence ID" value="KKU62972.1"/>
    <property type="molecule type" value="Genomic_DNA"/>
</dbReference>
<evidence type="ECO:0000313" key="3">
    <source>
        <dbReference type="EMBL" id="KKU62972.1"/>
    </source>
</evidence>
<organism evidence="3 4">
    <name type="scientific">Candidatus Amesbacteria bacterium GW2011_GWC1_47_15</name>
    <dbReference type="NCBI Taxonomy" id="1618364"/>
    <lineage>
        <taxon>Bacteria</taxon>
        <taxon>Candidatus Amesiibacteriota</taxon>
    </lineage>
</organism>
<dbReference type="InterPro" id="IPR003646">
    <property type="entry name" value="SH3-like_bac-type"/>
</dbReference>
<dbReference type="Pfam" id="PF08308">
    <property type="entry name" value="PEGA"/>
    <property type="match status" value="1"/>
</dbReference>
<feature type="region of interest" description="Disordered" evidence="1">
    <location>
        <begin position="208"/>
        <end position="251"/>
    </location>
</feature>
<reference evidence="3 4" key="1">
    <citation type="journal article" date="2015" name="Nature">
        <title>rRNA introns, odd ribosomes, and small enigmatic genomes across a large radiation of phyla.</title>
        <authorList>
            <person name="Brown C.T."/>
            <person name="Hug L.A."/>
            <person name="Thomas B.C."/>
            <person name="Sharon I."/>
            <person name="Castelle C.J."/>
            <person name="Singh A."/>
            <person name="Wilkins M.J."/>
            <person name="Williams K.H."/>
            <person name="Banfield J.F."/>
        </authorList>
    </citation>
    <scope>NUCLEOTIDE SEQUENCE [LARGE SCALE GENOMIC DNA]</scope>
</reference>
<feature type="compositionally biased region" description="Polar residues" evidence="1">
    <location>
        <begin position="208"/>
        <end position="226"/>
    </location>
</feature>
<dbReference type="Pfam" id="PF08239">
    <property type="entry name" value="SH3_3"/>
    <property type="match status" value="1"/>
</dbReference>
<dbReference type="AlphaFoldDB" id="A0A0G1S0V1"/>
<feature type="domain" description="SH3b" evidence="2">
    <location>
        <begin position="253"/>
        <end position="319"/>
    </location>
</feature>
<evidence type="ECO:0000256" key="1">
    <source>
        <dbReference type="SAM" id="MobiDB-lite"/>
    </source>
</evidence>
<protein>
    <submittedName>
        <fullName evidence="3">WD40-domain containing protein</fullName>
    </submittedName>
</protein>
<dbReference type="PROSITE" id="PS51781">
    <property type="entry name" value="SH3B"/>
    <property type="match status" value="1"/>
</dbReference>
<proteinExistence type="predicted"/>
<comment type="caution">
    <text evidence="3">The sequence shown here is derived from an EMBL/GenBank/DDBJ whole genome shotgun (WGS) entry which is preliminary data.</text>
</comment>
<gene>
    <name evidence="3" type="ORF">UX86_C0038G0007</name>
</gene>